<dbReference type="PROSITE" id="PS50112">
    <property type="entry name" value="PAS"/>
    <property type="match status" value="1"/>
</dbReference>
<dbReference type="CDD" id="cd00082">
    <property type="entry name" value="HisKA"/>
    <property type="match status" value="1"/>
</dbReference>
<keyword evidence="5" id="KW-0418">Kinase</keyword>
<dbReference type="InterPro" id="IPR011006">
    <property type="entry name" value="CheY-like_superfamily"/>
</dbReference>
<feature type="modified residue" description="4-aspartylphosphate" evidence="6">
    <location>
        <position position="676"/>
    </location>
</feature>
<dbReference type="InterPro" id="IPR003661">
    <property type="entry name" value="HisK_dim/P_dom"/>
</dbReference>
<dbReference type="SUPFAM" id="SSF55874">
    <property type="entry name" value="ATPase domain of HSP90 chaperone/DNA topoisomerase II/histidine kinase"/>
    <property type="match status" value="1"/>
</dbReference>
<dbReference type="InterPro" id="IPR004358">
    <property type="entry name" value="Sig_transdc_His_kin-like_C"/>
</dbReference>
<evidence type="ECO:0000259" key="10">
    <source>
        <dbReference type="PROSITE" id="PS50112"/>
    </source>
</evidence>
<dbReference type="OrthoDB" id="9801651at2"/>
<dbReference type="PROSITE" id="PS50109">
    <property type="entry name" value="HIS_KIN"/>
    <property type="match status" value="1"/>
</dbReference>
<evidence type="ECO:0000259" key="9">
    <source>
        <dbReference type="PROSITE" id="PS50110"/>
    </source>
</evidence>
<feature type="transmembrane region" description="Helical" evidence="7">
    <location>
        <begin position="28"/>
        <end position="47"/>
    </location>
</feature>
<dbReference type="SMART" id="SM00448">
    <property type="entry name" value="REC"/>
    <property type="match status" value="1"/>
</dbReference>
<dbReference type="InterPro" id="IPR036890">
    <property type="entry name" value="HATPase_C_sf"/>
</dbReference>
<feature type="domain" description="Response regulatory" evidence="9">
    <location>
        <begin position="627"/>
        <end position="742"/>
    </location>
</feature>
<evidence type="ECO:0000313" key="12">
    <source>
        <dbReference type="Proteomes" id="UP000306113"/>
    </source>
</evidence>
<dbReference type="PROSITE" id="PS50110">
    <property type="entry name" value="RESPONSE_REGULATORY"/>
    <property type="match status" value="1"/>
</dbReference>
<dbReference type="EMBL" id="SSMD01000005">
    <property type="protein sequence ID" value="THD73493.1"/>
    <property type="molecule type" value="Genomic_DNA"/>
</dbReference>
<dbReference type="Gene3D" id="3.40.50.2300">
    <property type="match status" value="1"/>
</dbReference>
<gene>
    <name evidence="11" type="ORF">E7681_12440</name>
</gene>
<dbReference type="Gene3D" id="1.10.287.130">
    <property type="match status" value="1"/>
</dbReference>
<feature type="transmembrane region" description="Helical" evidence="7">
    <location>
        <begin position="198"/>
        <end position="220"/>
    </location>
</feature>
<keyword evidence="12" id="KW-1185">Reference proteome</keyword>
<keyword evidence="4" id="KW-0808">Transferase</keyword>
<dbReference type="GO" id="GO:0006355">
    <property type="term" value="P:regulation of DNA-templated transcription"/>
    <property type="evidence" value="ECO:0007669"/>
    <property type="project" value="InterPro"/>
</dbReference>
<dbReference type="InterPro" id="IPR036641">
    <property type="entry name" value="HPT_dom_sf"/>
</dbReference>
<evidence type="ECO:0000256" key="2">
    <source>
        <dbReference type="ARBA" id="ARBA00012438"/>
    </source>
</evidence>
<keyword evidence="7" id="KW-0812">Transmembrane</keyword>
<dbReference type="CDD" id="cd16922">
    <property type="entry name" value="HATPase_EvgS-ArcB-TorS-like"/>
    <property type="match status" value="1"/>
</dbReference>
<dbReference type="PRINTS" id="PR00344">
    <property type="entry name" value="BCTRLSENSOR"/>
</dbReference>
<dbReference type="Gene3D" id="3.30.450.20">
    <property type="entry name" value="PAS domain"/>
    <property type="match status" value="1"/>
</dbReference>
<evidence type="ECO:0000256" key="5">
    <source>
        <dbReference type="ARBA" id="ARBA00022777"/>
    </source>
</evidence>
<evidence type="ECO:0000256" key="7">
    <source>
        <dbReference type="SAM" id="Phobius"/>
    </source>
</evidence>
<dbReference type="Pfam" id="PF00512">
    <property type="entry name" value="HisKA"/>
    <property type="match status" value="1"/>
</dbReference>
<feature type="domain" description="Histidine kinase" evidence="8">
    <location>
        <begin position="381"/>
        <end position="603"/>
    </location>
</feature>
<dbReference type="CDD" id="cd17546">
    <property type="entry name" value="REC_hyHK_CKI1_RcsC-like"/>
    <property type="match status" value="1"/>
</dbReference>
<dbReference type="InterPro" id="IPR035965">
    <property type="entry name" value="PAS-like_dom_sf"/>
</dbReference>
<dbReference type="SUPFAM" id="SSF52172">
    <property type="entry name" value="CheY-like"/>
    <property type="match status" value="1"/>
</dbReference>
<evidence type="ECO:0000256" key="1">
    <source>
        <dbReference type="ARBA" id="ARBA00000085"/>
    </source>
</evidence>
<proteinExistence type="predicted"/>
<reference evidence="11 12" key="1">
    <citation type="submission" date="2019-04" db="EMBL/GenBank/DDBJ databases">
        <title>Draft genome sequence of Youngimonas vesicularis.</title>
        <authorList>
            <person name="Hameed A."/>
        </authorList>
    </citation>
    <scope>NUCLEOTIDE SEQUENCE [LARGE SCALE GENOMIC DNA]</scope>
    <source>
        <strain evidence="11 12">CC-AMW-E</strain>
    </source>
</reference>
<sequence length="877" mass="96674">MSWSYAFPSYSFEVLVAKLRERSNRGSIFLLLVLMIGVSALLFVAAVDFRTKLELIRSYDTENEAWRVARVEVDAHQVLHEIDDYILHVDSGKDFRKIITRKFDILYSRIEVIRVSLKRYPASDKLQDHMDRLISWREALAAEIDSGAAFDEGGLRDLRASVDQMLPEIRSFALECLGLFAVESDKKRKEEEGLFFRFYLESIFLLMLMAFGTFLIYQLWRELERRNGQIAQIASSLSAAFDCALNAVIVTDLDCKILYCNAMFGKIFGQDVEKVMGQTVPELILPPELLDAHETEMEKIRAVAPENRYVLGPRIMPARRADGTEITIEVTMMTDRDVSGNGVVVSFMRDITEQLAFEEKLRDAARQAEQAAHAKSMFLATMSHEMRTPLHGLMASLSLVDTSKIDADTKSLLKTANDCSKRALDQINDVLDLTQLGEAAPPREDFSPARIVADIADELRALAEQNENALTLEIAPEVQNQVVRGWPVSFSRAIYNLAGNAVKFTTHGQITIRLCTNDNAIGGGCMTVSVEDTGVGIAPEMQEKIFEAFESAVPIGSRQIGKHGTGLGLAIAQRAVQQQGGQLELESQLGEGSRFYFTIPFAKAINPVLQVGQTAGQPDWTGTGRLNVLVVEDHPVNSALMCRMLERLGHTAECAENGQIAVDKAKLRHFDAILMDFSMPVMDGVTAAQIIREGRGPSANSVIFGVTATSAAANEKLGTIFDKILIKPIGVEKIDLNLRSFRHRFLYTSHALSAVPAAVSAAAVSDLSAMTVLVQDPTFDQITQVMGQETANGLLAEVLQEAAEALKALSDDELTNGEQLALIHKSAGACAMMGLQELAETLSEVETCLRCHQCEAIELLGIMAGNQLNELRKEFAM</sequence>
<dbReference type="Pfam" id="PF00989">
    <property type="entry name" value="PAS"/>
    <property type="match status" value="1"/>
</dbReference>
<feature type="domain" description="PAS" evidence="10">
    <location>
        <begin position="233"/>
        <end position="286"/>
    </location>
</feature>
<dbReference type="GO" id="GO:0009927">
    <property type="term" value="F:histidine phosphotransfer kinase activity"/>
    <property type="evidence" value="ECO:0007669"/>
    <property type="project" value="TreeGrafter"/>
</dbReference>
<dbReference type="AlphaFoldDB" id="A0A4S3MAY3"/>
<dbReference type="SUPFAM" id="SSF47384">
    <property type="entry name" value="Homodimeric domain of signal transducing histidine kinase"/>
    <property type="match status" value="1"/>
</dbReference>
<dbReference type="InterPro" id="IPR003594">
    <property type="entry name" value="HATPase_dom"/>
</dbReference>
<accession>A0A4S3MAY3</accession>
<keyword evidence="7" id="KW-0472">Membrane</keyword>
<comment type="caution">
    <text evidence="11">The sequence shown here is derived from an EMBL/GenBank/DDBJ whole genome shotgun (WGS) entry which is preliminary data.</text>
</comment>
<dbReference type="SMART" id="SM00091">
    <property type="entry name" value="PAS"/>
    <property type="match status" value="1"/>
</dbReference>
<dbReference type="SMART" id="SM00388">
    <property type="entry name" value="HisKA"/>
    <property type="match status" value="1"/>
</dbReference>
<dbReference type="InterPro" id="IPR013767">
    <property type="entry name" value="PAS_fold"/>
</dbReference>
<dbReference type="Gene3D" id="3.30.565.10">
    <property type="entry name" value="Histidine kinase-like ATPase, C-terminal domain"/>
    <property type="match status" value="1"/>
</dbReference>
<dbReference type="InterPro" id="IPR005467">
    <property type="entry name" value="His_kinase_dom"/>
</dbReference>
<dbReference type="SUPFAM" id="SSF47226">
    <property type="entry name" value="Histidine-containing phosphotransfer domain, HPT domain"/>
    <property type="match status" value="1"/>
</dbReference>
<dbReference type="SMART" id="SM00387">
    <property type="entry name" value="HATPase_c"/>
    <property type="match status" value="1"/>
</dbReference>
<dbReference type="CDD" id="cd00130">
    <property type="entry name" value="PAS"/>
    <property type="match status" value="1"/>
</dbReference>
<dbReference type="GO" id="GO:0005886">
    <property type="term" value="C:plasma membrane"/>
    <property type="evidence" value="ECO:0007669"/>
    <property type="project" value="TreeGrafter"/>
</dbReference>
<dbReference type="Pfam" id="PF00072">
    <property type="entry name" value="Response_reg"/>
    <property type="match status" value="1"/>
</dbReference>
<comment type="catalytic activity">
    <reaction evidence="1">
        <text>ATP + protein L-histidine = ADP + protein N-phospho-L-histidine.</text>
        <dbReference type="EC" id="2.7.13.3"/>
    </reaction>
</comment>
<evidence type="ECO:0000256" key="4">
    <source>
        <dbReference type="ARBA" id="ARBA00022679"/>
    </source>
</evidence>
<dbReference type="PANTHER" id="PTHR43047:SF72">
    <property type="entry name" value="OSMOSENSING HISTIDINE PROTEIN KINASE SLN1"/>
    <property type="match status" value="1"/>
</dbReference>
<keyword evidence="7" id="KW-1133">Transmembrane helix</keyword>
<dbReference type="Pfam" id="PF02518">
    <property type="entry name" value="HATPase_c"/>
    <property type="match status" value="1"/>
</dbReference>
<dbReference type="InterPro" id="IPR000014">
    <property type="entry name" value="PAS"/>
</dbReference>
<dbReference type="EC" id="2.7.13.3" evidence="2"/>
<evidence type="ECO:0000256" key="6">
    <source>
        <dbReference type="PROSITE-ProRule" id="PRU00169"/>
    </source>
</evidence>
<dbReference type="Proteomes" id="UP000306113">
    <property type="component" value="Unassembled WGS sequence"/>
</dbReference>
<evidence type="ECO:0000256" key="3">
    <source>
        <dbReference type="ARBA" id="ARBA00022553"/>
    </source>
</evidence>
<protein>
    <recommendedName>
        <fullName evidence="2">histidine kinase</fullName>
        <ecNumber evidence="2">2.7.13.3</ecNumber>
    </recommendedName>
</protein>
<keyword evidence="3 6" id="KW-0597">Phosphoprotein</keyword>
<evidence type="ECO:0000259" key="8">
    <source>
        <dbReference type="PROSITE" id="PS50109"/>
    </source>
</evidence>
<dbReference type="InterPro" id="IPR001789">
    <property type="entry name" value="Sig_transdc_resp-reg_receiver"/>
</dbReference>
<dbReference type="GO" id="GO:0000155">
    <property type="term" value="F:phosphorelay sensor kinase activity"/>
    <property type="evidence" value="ECO:0007669"/>
    <property type="project" value="InterPro"/>
</dbReference>
<dbReference type="SUPFAM" id="SSF55785">
    <property type="entry name" value="PYP-like sensor domain (PAS domain)"/>
    <property type="match status" value="1"/>
</dbReference>
<dbReference type="PANTHER" id="PTHR43047">
    <property type="entry name" value="TWO-COMPONENT HISTIDINE PROTEIN KINASE"/>
    <property type="match status" value="1"/>
</dbReference>
<name>A0A4S3MAY3_9RHOB</name>
<dbReference type="NCBIfam" id="TIGR00229">
    <property type="entry name" value="sensory_box"/>
    <property type="match status" value="1"/>
</dbReference>
<dbReference type="InterPro" id="IPR036097">
    <property type="entry name" value="HisK_dim/P_sf"/>
</dbReference>
<organism evidence="11 12">
    <name type="scientific">Thalassobius vesicularis</name>
    <dbReference type="NCBI Taxonomy" id="1294297"/>
    <lineage>
        <taxon>Bacteria</taxon>
        <taxon>Pseudomonadati</taxon>
        <taxon>Pseudomonadota</taxon>
        <taxon>Alphaproteobacteria</taxon>
        <taxon>Rhodobacterales</taxon>
        <taxon>Roseobacteraceae</taxon>
        <taxon>Thalassovita</taxon>
    </lineage>
</organism>
<dbReference type="RefSeq" id="WP_136339624.1">
    <property type="nucleotide sequence ID" value="NZ_SSMD01000005.1"/>
</dbReference>
<evidence type="ECO:0000313" key="11">
    <source>
        <dbReference type="EMBL" id="THD73493.1"/>
    </source>
</evidence>